<dbReference type="AlphaFoldDB" id="A0A2U2HN52"/>
<gene>
    <name evidence="1" type="ORF">C7C56_009255</name>
</gene>
<proteinExistence type="predicted"/>
<dbReference type="InterPro" id="IPR011330">
    <property type="entry name" value="Glyco_hydro/deAcase_b/a-brl"/>
</dbReference>
<dbReference type="SUPFAM" id="SSF88713">
    <property type="entry name" value="Glycoside hydrolase/deacetylase"/>
    <property type="match status" value="1"/>
</dbReference>
<sequence>MYWGVRDKRSIAQYRDNLLGVSRAIPAMLRLFGANGIHATWATVGFIFFKDADELRQHLPASLPTYGSANLSPYDYMADAPGLEADYHFAPALIEQIAATEGQEIATHTFSHYYCLEDGQTLAQFKDDIGAAIGVAARKGFSVKSLVFPRNQWNGQYLSALAELGVRCYRGNESNWMYKASNGDGQSRLQRAARLVDTYFNLSGHNTHALADCTREAPYNFAASRFLRPYSEKLGVLEGLRLRRIKNAMRDAAVNKRIFHLWWHPHNFGVNLQSNMAFLERVIAYQAVLRREHGMLSLNMGELCQLAGGADGQ</sequence>
<dbReference type="OrthoDB" id="7836272at2"/>
<reference evidence="1 2" key="1">
    <citation type="submission" date="2018-04" db="EMBL/GenBank/DDBJ databases">
        <title>Massilia violaceinigra sp. nov., a novel purple-pigmented bacterium isolated from Tianshan glacier, Xinjiang, China.</title>
        <authorList>
            <person name="Wang H."/>
        </authorList>
    </citation>
    <scope>NUCLEOTIDE SEQUENCE [LARGE SCALE GENOMIC DNA]</scope>
    <source>
        <strain evidence="1 2">B448-2</strain>
    </source>
</reference>
<comment type="caution">
    <text evidence="1">The sequence shown here is derived from an EMBL/GenBank/DDBJ whole genome shotgun (WGS) entry which is preliminary data.</text>
</comment>
<dbReference type="EMBL" id="PXWF02000122">
    <property type="protein sequence ID" value="PWF48938.1"/>
    <property type="molecule type" value="Genomic_DNA"/>
</dbReference>
<protein>
    <submittedName>
        <fullName evidence="1">Uncharacterized protein</fullName>
    </submittedName>
</protein>
<dbReference type="CDD" id="cd10929">
    <property type="entry name" value="CE4_u5"/>
    <property type="match status" value="1"/>
</dbReference>
<dbReference type="Proteomes" id="UP000241421">
    <property type="component" value="Unassembled WGS sequence"/>
</dbReference>
<organism evidence="1 2">
    <name type="scientific">Massilia glaciei</name>
    <dbReference type="NCBI Taxonomy" id="1524097"/>
    <lineage>
        <taxon>Bacteria</taxon>
        <taxon>Pseudomonadati</taxon>
        <taxon>Pseudomonadota</taxon>
        <taxon>Betaproteobacteria</taxon>
        <taxon>Burkholderiales</taxon>
        <taxon>Oxalobacteraceae</taxon>
        <taxon>Telluria group</taxon>
        <taxon>Massilia</taxon>
    </lineage>
</organism>
<dbReference type="GO" id="GO:0005975">
    <property type="term" value="P:carbohydrate metabolic process"/>
    <property type="evidence" value="ECO:0007669"/>
    <property type="project" value="InterPro"/>
</dbReference>
<keyword evidence="2" id="KW-1185">Reference proteome</keyword>
<accession>A0A2U2HN52</accession>
<dbReference type="Gene3D" id="3.20.20.370">
    <property type="entry name" value="Glycoside hydrolase/deacetylase"/>
    <property type="match status" value="1"/>
</dbReference>
<name>A0A2U2HN52_9BURK</name>
<evidence type="ECO:0000313" key="1">
    <source>
        <dbReference type="EMBL" id="PWF48938.1"/>
    </source>
</evidence>
<evidence type="ECO:0000313" key="2">
    <source>
        <dbReference type="Proteomes" id="UP000241421"/>
    </source>
</evidence>